<organism evidence="2 3">
    <name type="scientific">Caldanaerobacter subterraneus</name>
    <dbReference type="NCBI Taxonomy" id="911092"/>
    <lineage>
        <taxon>Bacteria</taxon>
        <taxon>Bacillati</taxon>
        <taxon>Bacillota</taxon>
        <taxon>Clostridia</taxon>
        <taxon>Thermoanaerobacterales</taxon>
        <taxon>Thermoanaerobacteraceae</taxon>
        <taxon>Caldanaerobacter</taxon>
    </lineage>
</organism>
<evidence type="ECO:0000313" key="2">
    <source>
        <dbReference type="EMBL" id="TCO68632.1"/>
    </source>
</evidence>
<dbReference type="SUPFAM" id="SSF53850">
    <property type="entry name" value="Periplasmic binding protein-like II"/>
    <property type="match status" value="1"/>
</dbReference>
<protein>
    <submittedName>
        <fullName evidence="2">Carbohydrate ABC transporter substrate-binding protein (CUT1 family)</fullName>
    </submittedName>
</protein>
<dbReference type="AlphaFoldDB" id="A0A4R2K943"/>
<name>A0A4R2K943_9THEO</name>
<dbReference type="InterPro" id="IPR050490">
    <property type="entry name" value="Bact_solute-bd_prot1"/>
</dbReference>
<dbReference type="PANTHER" id="PTHR43649">
    <property type="entry name" value="ARABINOSE-BINDING PROTEIN-RELATED"/>
    <property type="match status" value="1"/>
</dbReference>
<feature type="signal peptide" evidence="1">
    <location>
        <begin position="1"/>
        <end position="19"/>
    </location>
</feature>
<keyword evidence="1" id="KW-0732">Signal</keyword>
<dbReference type="Proteomes" id="UP000294886">
    <property type="component" value="Unassembled WGS sequence"/>
</dbReference>
<dbReference type="Gene3D" id="3.40.190.10">
    <property type="entry name" value="Periplasmic binding protein-like II"/>
    <property type="match status" value="2"/>
</dbReference>
<dbReference type="Pfam" id="PF01547">
    <property type="entry name" value="SBP_bac_1"/>
    <property type="match status" value="1"/>
</dbReference>
<sequence length="434" mass="48528">MRKFIALLVVMALIIGAMAGCATKTSQKEQQPSQEAQQPTQPQVTIKFWQAGGDTAGAAEKMSELIKKFEEKHPNIKVEYMAIPWAEEPHNKFQTAIVSGEVADLLIVGSPFDHVLASSGAIIPLDQFIDEELKKDLMDVFSREGIYHGKNKDLDGKLISIPMFGDVRTIVYNKDIFKKAGVPEPTESWTLEEFKQNALKLTKDGVYGFGTSGRYASQWLPFVWDKGGEILNQEMTEATITTPEWKEAWEYYIELINKASMPGSVNVNLAEIQKLFAQEKVAMFVTTQDYVEELMKDPNLKDKIGVGQMPHDKYQTAFAGADVFVITKQSKHPKEAWELLRFLVSTENQLEYCKTVGFLPAVKSAASDPYFTNDPVKKGFLQALEHGKFYVKSDKANGITTILRAEIQNAITGKKSVQKALEDAKQAIDLLLNS</sequence>
<proteinExistence type="predicted"/>
<dbReference type="PROSITE" id="PS51257">
    <property type="entry name" value="PROKAR_LIPOPROTEIN"/>
    <property type="match status" value="1"/>
</dbReference>
<dbReference type="EMBL" id="SLWU01000001">
    <property type="protein sequence ID" value="TCO68632.1"/>
    <property type="molecule type" value="Genomic_DNA"/>
</dbReference>
<dbReference type="InterPro" id="IPR006059">
    <property type="entry name" value="SBP"/>
</dbReference>
<dbReference type="CDD" id="cd14748">
    <property type="entry name" value="PBP2_UgpB"/>
    <property type="match status" value="1"/>
</dbReference>
<evidence type="ECO:0000256" key="1">
    <source>
        <dbReference type="SAM" id="SignalP"/>
    </source>
</evidence>
<reference evidence="2 3" key="1">
    <citation type="submission" date="2019-03" db="EMBL/GenBank/DDBJ databases">
        <title>Genomic Encyclopedia of Type Strains, Phase IV (KMG-IV): sequencing the most valuable type-strain genomes for metagenomic binning, comparative biology and taxonomic classification.</title>
        <authorList>
            <person name="Goeker M."/>
        </authorList>
    </citation>
    <scope>NUCLEOTIDE SEQUENCE [LARGE SCALE GENOMIC DNA]</scope>
    <source>
        <strain evidence="2 3">DSM 13054</strain>
    </source>
</reference>
<comment type="caution">
    <text evidence="2">The sequence shown here is derived from an EMBL/GenBank/DDBJ whole genome shotgun (WGS) entry which is preliminary data.</text>
</comment>
<gene>
    <name evidence="2" type="ORF">EV203_101102</name>
</gene>
<accession>A0A4R2K943</accession>
<feature type="chain" id="PRO_5038971237" evidence="1">
    <location>
        <begin position="20"/>
        <end position="434"/>
    </location>
</feature>
<evidence type="ECO:0000313" key="3">
    <source>
        <dbReference type="Proteomes" id="UP000294886"/>
    </source>
</evidence>
<dbReference type="RefSeq" id="WP_165911569.1">
    <property type="nucleotide sequence ID" value="NZ_SLWU01000001.1"/>
</dbReference>
<dbReference type="PANTHER" id="PTHR43649:SF12">
    <property type="entry name" value="DIACETYLCHITOBIOSE BINDING PROTEIN DASA"/>
    <property type="match status" value="1"/>
</dbReference>